<dbReference type="InterPro" id="IPR000742">
    <property type="entry name" value="EGF"/>
</dbReference>
<evidence type="ECO:0000256" key="1">
    <source>
        <dbReference type="SAM" id="MobiDB-lite"/>
    </source>
</evidence>
<dbReference type="Pfam" id="PF01683">
    <property type="entry name" value="EB"/>
    <property type="match status" value="1"/>
</dbReference>
<feature type="region of interest" description="Disordered" evidence="1">
    <location>
        <begin position="1"/>
        <end position="24"/>
    </location>
</feature>
<sequence length="727" mass="81172">MDATKSEPHSSNNDVLPKNADENAPNDKNKTIKVCLILFGLVVLFTFLFGLNLGIGVYFGPKIVEFFNPKQTDSVSLIDPLETSEFQLSFEVSVTNGVPKDEIRYRILTQFEKDLSVKLGESFYRYAIDDITCTPNLKKNDQLCSFNSSFQFRKKIGYEVTNITEPNTNIGYLFADKIINYLKEDSLKNNQIFTDTTDLLRKTKNDLLGSSKSSGNLEFGAICLENEECDENLTCVFILNEYVSRCRCNPGLIPMFSLKTGLFECVNARLNYQDYCNFDSDCFLNSMCFKNKCVCRPGFQFKKGLCVSGSDILGPVITCVNNADCTSKSLLLKCTNSICTCHMGYHFDDPFFCVPGSLKLNSPCLSRTECGLNAHCSQEKICTCNLGMSSSNGYDCYVSAITTSRLFFQFIYQDTLKPPDEFDQIMLLVKNTYDQVLFKYSGTSLDFSSYSSLEAEVFEYSVEKARWLVQLKIGLNQPIKLTEGLFNSLIKVLMSQKDVQLATILNSTDYIQNEFMNYFTNVYPARTTAIKQIGEFCSIDIDCIDPNAACVITCSDVNCLNSAKVCKCKNKYYEALNVKNNQLYCALGRVLNSSCNIYDKLPCGANMFCAQDTCICSNGFVAAGTSCVPKNKFLTSMNCVKHNDCPAFAKCQKGMCICFTNYVLSGGFCKPTFNQIMTISSESCLGQTYCGRNALCNSGSLTCKCLTGFQVVRPTNQTCEPICNCNP</sequence>
<keyword evidence="2" id="KW-1133">Transmembrane helix</keyword>
<dbReference type="PANTHER" id="PTHR39069">
    <property type="entry name" value="ECDYSONE-INDUCIBLE GENE E1, ISOFORM A"/>
    <property type="match status" value="1"/>
</dbReference>
<feature type="domain" description="EGF-like" evidence="3">
    <location>
        <begin position="683"/>
        <end position="720"/>
    </location>
</feature>
<reference evidence="4" key="1">
    <citation type="submission" date="2021-02" db="EMBL/GenBank/DDBJ databases">
        <authorList>
            <person name="Nowell W R."/>
        </authorList>
    </citation>
    <scope>NUCLEOTIDE SEQUENCE</scope>
    <source>
        <strain evidence="4">Ploen Becks lab</strain>
    </source>
</reference>
<dbReference type="AlphaFoldDB" id="A0A813UMG8"/>
<dbReference type="InterPro" id="IPR006149">
    <property type="entry name" value="EB_dom"/>
</dbReference>
<feature type="transmembrane region" description="Helical" evidence="2">
    <location>
        <begin position="34"/>
        <end position="59"/>
    </location>
</feature>
<dbReference type="OrthoDB" id="6136115at2759"/>
<feature type="domain" description="EGF-like" evidence="3">
    <location>
        <begin position="594"/>
        <end position="628"/>
    </location>
</feature>
<feature type="domain" description="EGF-like" evidence="3">
    <location>
        <begin position="264"/>
        <end position="307"/>
    </location>
</feature>
<accession>A0A813UMG8</accession>
<keyword evidence="2" id="KW-0812">Transmembrane</keyword>
<evidence type="ECO:0000313" key="5">
    <source>
        <dbReference type="Proteomes" id="UP000663879"/>
    </source>
</evidence>
<evidence type="ECO:0000259" key="3">
    <source>
        <dbReference type="SMART" id="SM00181"/>
    </source>
</evidence>
<dbReference type="PANTHER" id="PTHR39069:SF1">
    <property type="entry name" value="ECDYSONE-INDUCIBLE GENE E1, ISOFORM A"/>
    <property type="match status" value="1"/>
</dbReference>
<evidence type="ECO:0000256" key="2">
    <source>
        <dbReference type="SAM" id="Phobius"/>
    </source>
</evidence>
<dbReference type="SMART" id="SM00181">
    <property type="entry name" value="EGF"/>
    <property type="match status" value="6"/>
</dbReference>
<dbReference type="EMBL" id="CAJNOC010001068">
    <property type="protein sequence ID" value="CAF0831805.1"/>
    <property type="molecule type" value="Genomic_DNA"/>
</dbReference>
<feature type="domain" description="EGF-like" evidence="3">
    <location>
        <begin position="363"/>
        <end position="397"/>
    </location>
</feature>
<proteinExistence type="predicted"/>
<organism evidence="4 5">
    <name type="scientific">Brachionus calyciflorus</name>
    <dbReference type="NCBI Taxonomy" id="104777"/>
    <lineage>
        <taxon>Eukaryota</taxon>
        <taxon>Metazoa</taxon>
        <taxon>Spiralia</taxon>
        <taxon>Gnathifera</taxon>
        <taxon>Rotifera</taxon>
        <taxon>Eurotatoria</taxon>
        <taxon>Monogononta</taxon>
        <taxon>Pseudotrocha</taxon>
        <taxon>Ploima</taxon>
        <taxon>Brachionidae</taxon>
        <taxon>Brachionus</taxon>
    </lineage>
</organism>
<feature type="domain" description="EGF-like" evidence="3">
    <location>
        <begin position="638"/>
        <end position="670"/>
    </location>
</feature>
<feature type="domain" description="EGF-like" evidence="3">
    <location>
        <begin position="312"/>
        <end position="354"/>
    </location>
</feature>
<dbReference type="Proteomes" id="UP000663879">
    <property type="component" value="Unassembled WGS sequence"/>
</dbReference>
<comment type="caution">
    <text evidence="4">The sequence shown here is derived from an EMBL/GenBank/DDBJ whole genome shotgun (WGS) entry which is preliminary data.</text>
</comment>
<protein>
    <recommendedName>
        <fullName evidence="3">EGF-like domain-containing protein</fullName>
    </recommendedName>
</protein>
<keyword evidence="2" id="KW-0472">Membrane</keyword>
<keyword evidence="5" id="KW-1185">Reference proteome</keyword>
<name>A0A813UMG8_9BILA</name>
<gene>
    <name evidence="4" type="ORF">OXX778_LOCUS8005</name>
</gene>
<evidence type="ECO:0000313" key="4">
    <source>
        <dbReference type="EMBL" id="CAF0831805.1"/>
    </source>
</evidence>